<evidence type="ECO:0000256" key="1">
    <source>
        <dbReference type="SAM" id="MobiDB-lite"/>
    </source>
</evidence>
<protein>
    <submittedName>
        <fullName evidence="2">Uncharacterized protein</fullName>
    </submittedName>
</protein>
<dbReference type="EMBL" id="JAMKFB020000019">
    <property type="protein sequence ID" value="KAL0165528.1"/>
    <property type="molecule type" value="Genomic_DNA"/>
</dbReference>
<sequence>MTETKKNKAKKNSVAAKSNKEAAEPSVDSQESSFNATGSSVCAENISRAPNGKKVVLWT</sequence>
<organism evidence="2 3">
    <name type="scientific">Cirrhinus mrigala</name>
    <name type="common">Mrigala</name>
    <dbReference type="NCBI Taxonomy" id="683832"/>
    <lineage>
        <taxon>Eukaryota</taxon>
        <taxon>Metazoa</taxon>
        <taxon>Chordata</taxon>
        <taxon>Craniata</taxon>
        <taxon>Vertebrata</taxon>
        <taxon>Euteleostomi</taxon>
        <taxon>Actinopterygii</taxon>
        <taxon>Neopterygii</taxon>
        <taxon>Teleostei</taxon>
        <taxon>Ostariophysi</taxon>
        <taxon>Cypriniformes</taxon>
        <taxon>Cyprinidae</taxon>
        <taxon>Labeoninae</taxon>
        <taxon>Labeonini</taxon>
        <taxon>Cirrhinus</taxon>
    </lineage>
</organism>
<dbReference type="AlphaFoldDB" id="A0ABD0NYC8"/>
<evidence type="ECO:0000313" key="2">
    <source>
        <dbReference type="EMBL" id="KAL0165528.1"/>
    </source>
</evidence>
<feature type="non-terminal residue" evidence="2">
    <location>
        <position position="59"/>
    </location>
</feature>
<gene>
    <name evidence="2" type="ORF">M9458_037372</name>
</gene>
<feature type="compositionally biased region" description="Polar residues" evidence="1">
    <location>
        <begin position="27"/>
        <end position="42"/>
    </location>
</feature>
<comment type="caution">
    <text evidence="2">The sequence shown here is derived from an EMBL/GenBank/DDBJ whole genome shotgun (WGS) entry which is preliminary data.</text>
</comment>
<feature type="region of interest" description="Disordered" evidence="1">
    <location>
        <begin position="1"/>
        <end position="59"/>
    </location>
</feature>
<name>A0ABD0NYC8_CIRMR</name>
<reference evidence="2 3" key="1">
    <citation type="submission" date="2024-05" db="EMBL/GenBank/DDBJ databases">
        <title>Genome sequencing and assembly of Indian major carp, Cirrhinus mrigala (Hamilton, 1822).</title>
        <authorList>
            <person name="Mohindra V."/>
            <person name="Chowdhury L.M."/>
            <person name="Lal K."/>
            <person name="Jena J.K."/>
        </authorList>
    </citation>
    <scope>NUCLEOTIDE SEQUENCE [LARGE SCALE GENOMIC DNA]</scope>
    <source>
        <strain evidence="2">CM1030</strain>
        <tissue evidence="2">Blood</tissue>
    </source>
</reference>
<proteinExistence type="predicted"/>
<keyword evidence="3" id="KW-1185">Reference proteome</keyword>
<accession>A0ABD0NYC8</accession>
<dbReference type="Proteomes" id="UP001529510">
    <property type="component" value="Unassembled WGS sequence"/>
</dbReference>
<evidence type="ECO:0000313" key="3">
    <source>
        <dbReference type="Proteomes" id="UP001529510"/>
    </source>
</evidence>